<dbReference type="Proteomes" id="UP000294360">
    <property type="component" value="Chromosome"/>
</dbReference>
<dbReference type="AlphaFoldDB" id="A0A4U8Z5A0"/>
<dbReference type="EMBL" id="LR536450">
    <property type="protein sequence ID" value="VFU10735.1"/>
    <property type="molecule type" value="Genomic_DNA"/>
</dbReference>
<gene>
    <name evidence="1" type="ORF">MTUNDRAET4_3854</name>
</gene>
<proteinExistence type="predicted"/>
<sequence length="57" mass="6491">MPFCFGASLTKVEAHGNFSARPRRQGNGQAARAPLAEPLTVRHMRMKRHFQCEFDMT</sequence>
<evidence type="ECO:0000313" key="1">
    <source>
        <dbReference type="EMBL" id="VFU10735.1"/>
    </source>
</evidence>
<name>A0A4U8Z5A0_METTU</name>
<reference evidence="1 2" key="1">
    <citation type="submission" date="2019-03" db="EMBL/GenBank/DDBJ databases">
        <authorList>
            <person name="Kox A.R. M."/>
        </authorList>
    </citation>
    <scope>NUCLEOTIDE SEQUENCE [LARGE SCALE GENOMIC DNA]</scope>
    <source>
        <strain evidence="1">MTUNDRAET4 annotated genome</strain>
    </source>
</reference>
<evidence type="ECO:0000313" key="2">
    <source>
        <dbReference type="Proteomes" id="UP000294360"/>
    </source>
</evidence>
<accession>A0A4U8Z5A0</accession>
<dbReference type="KEGG" id="mtun:MTUNDRAET4_3854"/>
<protein>
    <submittedName>
        <fullName evidence="1">Uncharacterized protein</fullName>
    </submittedName>
</protein>
<organism evidence="1 2">
    <name type="scientific">Methylocella tundrae</name>
    <dbReference type="NCBI Taxonomy" id="227605"/>
    <lineage>
        <taxon>Bacteria</taxon>
        <taxon>Pseudomonadati</taxon>
        <taxon>Pseudomonadota</taxon>
        <taxon>Alphaproteobacteria</taxon>
        <taxon>Hyphomicrobiales</taxon>
        <taxon>Beijerinckiaceae</taxon>
        <taxon>Methylocella</taxon>
    </lineage>
</organism>